<evidence type="ECO:0000313" key="16">
    <source>
        <dbReference type="Proteomes" id="UP000469346"/>
    </source>
</evidence>
<feature type="domain" description="NapC/NirT cytochrome c N-terminal" evidence="14">
    <location>
        <begin position="12"/>
        <end position="168"/>
    </location>
</feature>
<keyword evidence="3" id="KW-0813">Transport</keyword>
<evidence type="ECO:0000256" key="9">
    <source>
        <dbReference type="ARBA" id="ARBA00022989"/>
    </source>
</evidence>
<evidence type="ECO:0000259" key="14">
    <source>
        <dbReference type="Pfam" id="PF03264"/>
    </source>
</evidence>
<protein>
    <recommendedName>
        <fullName evidence="14">NapC/NirT cytochrome c N-terminal domain-containing protein</fullName>
    </recommendedName>
</protein>
<feature type="binding site" description="covalent" evidence="12">
    <location>
        <position position="75"/>
    </location>
    <ligand>
        <name>heme</name>
        <dbReference type="ChEBI" id="CHEBI:30413"/>
        <label>2</label>
    </ligand>
</feature>
<keyword evidence="9" id="KW-1133">Transmembrane helix</keyword>
<name>A0A6N9TQN1_DISTH</name>
<evidence type="ECO:0000256" key="2">
    <source>
        <dbReference type="ARBA" id="ARBA00007395"/>
    </source>
</evidence>
<feature type="binding site" description="covalent" evidence="12">
    <location>
        <position position="42"/>
    </location>
    <ligand>
        <name>heme</name>
        <dbReference type="ChEBI" id="CHEBI:30413"/>
        <label>1</label>
    </ligand>
</feature>
<sequence>MKQAEGKRGPVAAALAVGFVAAAAAGLLTASQVRSTSSVEFCASCHEMTLFRRTWETGPHGTARMGAIKARCVDCHLPHEGVVGYLAVKTRAGIHDVLAHLTGKKTDWLSKWKNRGPHVHGAYESGCRHCHKDLVVPGIPIKAFSAHRAYRLGETTLHCLDCHQKAGHGDIAAVLQAGGGQG</sequence>
<dbReference type="InterPro" id="IPR051174">
    <property type="entry name" value="Cytochrome_c-type_ET"/>
</dbReference>
<dbReference type="InterPro" id="IPR036280">
    <property type="entry name" value="Multihaem_cyt_sf"/>
</dbReference>
<keyword evidence="6" id="KW-0812">Transmembrane</keyword>
<evidence type="ECO:0000313" key="15">
    <source>
        <dbReference type="EMBL" id="NDY43581.1"/>
    </source>
</evidence>
<comment type="caution">
    <text evidence="15">The sequence shown here is derived from an EMBL/GenBank/DDBJ whole genome shotgun (WGS) entry which is preliminary data.</text>
</comment>
<comment type="cofactor">
    <cofactor evidence="12">
        <name>heme</name>
        <dbReference type="ChEBI" id="CHEBI:30413"/>
    </cofactor>
    <text evidence="12">Binds 4 heme groups per subunit.</text>
</comment>
<evidence type="ECO:0000256" key="3">
    <source>
        <dbReference type="ARBA" id="ARBA00022448"/>
    </source>
</evidence>
<proteinExistence type="inferred from homology"/>
<comment type="subcellular location">
    <subcellularLocation>
        <location evidence="1">Cell membrane</location>
        <topology evidence="1">Single-pass membrane protein</topology>
    </subcellularLocation>
</comment>
<feature type="binding site" description="axial binding residue" evidence="13">
    <location>
        <position position="96"/>
    </location>
    <ligand>
        <name>heme</name>
        <dbReference type="ChEBI" id="CHEBI:30413"/>
        <label>1</label>
    </ligand>
    <ligandPart>
        <name>Fe</name>
        <dbReference type="ChEBI" id="CHEBI:18248"/>
    </ligandPart>
</feature>
<evidence type="ECO:0000256" key="10">
    <source>
        <dbReference type="ARBA" id="ARBA00023004"/>
    </source>
</evidence>
<feature type="binding site" description="covalent" evidence="12">
    <location>
        <position position="45"/>
    </location>
    <ligand>
        <name>heme</name>
        <dbReference type="ChEBI" id="CHEBI:30413"/>
        <label>1</label>
    </ligand>
</feature>
<feature type="binding site" description="axial binding residue" evidence="13">
    <location>
        <position position="131"/>
    </location>
    <ligand>
        <name>heme</name>
        <dbReference type="ChEBI" id="CHEBI:30413"/>
        <label>3</label>
    </ligand>
    <ligandPart>
        <name>Fe</name>
        <dbReference type="ChEBI" id="CHEBI:18248"/>
    </ligandPart>
</feature>
<dbReference type="GO" id="GO:0005886">
    <property type="term" value="C:plasma membrane"/>
    <property type="evidence" value="ECO:0007669"/>
    <property type="project" value="UniProtKB-SubCell"/>
</dbReference>
<dbReference type="Gene3D" id="1.10.3820.10">
    <property type="entry name" value="Di-heme elbow motif domain"/>
    <property type="match status" value="1"/>
</dbReference>
<dbReference type="PANTHER" id="PTHR30333">
    <property type="entry name" value="CYTOCHROME C-TYPE PROTEIN"/>
    <property type="match status" value="1"/>
</dbReference>
<keyword evidence="11" id="KW-0472">Membrane</keyword>
<comment type="similarity">
    <text evidence="2">Belongs to the NapC/NirT/NrfH family.</text>
</comment>
<evidence type="ECO:0000256" key="4">
    <source>
        <dbReference type="ARBA" id="ARBA00022475"/>
    </source>
</evidence>
<feature type="binding site" description="covalent" evidence="12">
    <location>
        <position position="127"/>
    </location>
    <ligand>
        <name>heme</name>
        <dbReference type="ChEBI" id="CHEBI:30413"/>
        <label>3</label>
    </ligand>
</feature>
<dbReference type="GO" id="GO:0009055">
    <property type="term" value="F:electron transfer activity"/>
    <property type="evidence" value="ECO:0007669"/>
    <property type="project" value="TreeGrafter"/>
</dbReference>
<evidence type="ECO:0000256" key="1">
    <source>
        <dbReference type="ARBA" id="ARBA00004162"/>
    </source>
</evidence>
<dbReference type="EMBL" id="JAAGRR010000217">
    <property type="protein sequence ID" value="NDY43581.1"/>
    <property type="molecule type" value="Genomic_DNA"/>
</dbReference>
<dbReference type="PANTHER" id="PTHR30333:SF1">
    <property type="entry name" value="CYTOCHROME C-TYPE PROTEIN NAPC"/>
    <property type="match status" value="1"/>
</dbReference>
<feature type="binding site" description="axial binding residue" evidence="13">
    <location>
        <position position="48"/>
    </location>
    <ligand>
        <name>heme</name>
        <dbReference type="ChEBI" id="CHEBI:30413"/>
        <label>1</label>
    </ligand>
    <ligandPart>
        <name>Fe</name>
        <dbReference type="ChEBI" id="CHEBI:18248"/>
    </ligandPart>
</feature>
<keyword evidence="8" id="KW-0249">Electron transport</keyword>
<keyword evidence="16" id="KW-1185">Reference proteome</keyword>
<feature type="binding site" description="axial binding residue" evidence="13">
    <location>
        <position position="168"/>
    </location>
    <ligand>
        <name>heme</name>
        <dbReference type="ChEBI" id="CHEBI:30413"/>
        <label>2</label>
    </ligand>
    <ligandPart>
        <name>Fe</name>
        <dbReference type="ChEBI" id="CHEBI:18248"/>
    </ligandPart>
</feature>
<dbReference type="GO" id="GO:0009061">
    <property type="term" value="P:anaerobic respiration"/>
    <property type="evidence" value="ECO:0007669"/>
    <property type="project" value="TreeGrafter"/>
</dbReference>
<evidence type="ECO:0000256" key="11">
    <source>
        <dbReference type="ARBA" id="ARBA00023136"/>
    </source>
</evidence>
<dbReference type="SUPFAM" id="SSF48695">
    <property type="entry name" value="Multiheme cytochromes"/>
    <property type="match status" value="1"/>
</dbReference>
<feature type="binding site" description="covalent" evidence="12">
    <location>
        <position position="72"/>
    </location>
    <ligand>
        <name>heme</name>
        <dbReference type="ChEBI" id="CHEBI:30413"/>
        <label>2</label>
    </ligand>
</feature>
<dbReference type="Proteomes" id="UP000469346">
    <property type="component" value="Unassembled WGS sequence"/>
</dbReference>
<feature type="binding site" description="axial binding residue" evidence="13">
    <location>
        <position position="76"/>
    </location>
    <ligand>
        <name>heme</name>
        <dbReference type="ChEBI" id="CHEBI:30413"/>
        <label>2</label>
    </ligand>
    <ligandPart>
        <name>Fe</name>
        <dbReference type="ChEBI" id="CHEBI:18248"/>
    </ligandPart>
</feature>
<keyword evidence="7 13" id="KW-0479">Metal-binding</keyword>
<evidence type="ECO:0000256" key="12">
    <source>
        <dbReference type="PIRSR" id="PIRSR000013-1"/>
    </source>
</evidence>
<feature type="binding site" evidence="12">
    <location>
        <position position="89"/>
    </location>
    <ligand>
        <name>a menaquinol</name>
        <dbReference type="ChEBI" id="CHEBI:18151"/>
    </ligand>
</feature>
<dbReference type="PIRSF" id="PIRSF000013">
    <property type="entry name" value="4_hem_cytochrm_NapC"/>
    <property type="match status" value="1"/>
</dbReference>
<reference evidence="15 16" key="1">
    <citation type="submission" date="2020-02" db="EMBL/GenBank/DDBJ databases">
        <title>Comparative genomics of sulfur disproportionating microorganisms.</title>
        <authorList>
            <person name="Ward L.M."/>
            <person name="Bertran E."/>
            <person name="Johnston D.T."/>
        </authorList>
    </citation>
    <scope>NUCLEOTIDE SEQUENCE [LARGE SCALE GENOMIC DNA]</scope>
    <source>
        <strain evidence="15 16">DSM 100025</strain>
    </source>
</reference>
<feature type="binding site" evidence="12">
    <location>
        <position position="96"/>
    </location>
    <ligand>
        <name>a menaquinol</name>
        <dbReference type="ChEBI" id="CHEBI:18151"/>
    </ligand>
</feature>
<dbReference type="GO" id="GO:0019333">
    <property type="term" value="P:denitrification pathway"/>
    <property type="evidence" value="ECO:0007669"/>
    <property type="project" value="InterPro"/>
</dbReference>
<dbReference type="GO" id="GO:0020037">
    <property type="term" value="F:heme binding"/>
    <property type="evidence" value="ECO:0007669"/>
    <property type="project" value="InterPro"/>
</dbReference>
<evidence type="ECO:0000256" key="7">
    <source>
        <dbReference type="ARBA" id="ARBA00022723"/>
    </source>
</evidence>
<evidence type="ECO:0000256" key="8">
    <source>
        <dbReference type="ARBA" id="ARBA00022982"/>
    </source>
</evidence>
<evidence type="ECO:0000256" key="5">
    <source>
        <dbReference type="ARBA" id="ARBA00022617"/>
    </source>
</evidence>
<feature type="binding site" description="covalent" evidence="12">
    <location>
        <position position="130"/>
    </location>
    <ligand>
        <name>heme</name>
        <dbReference type="ChEBI" id="CHEBI:30413"/>
        <label>3</label>
    </ligand>
</feature>
<keyword evidence="5 12" id="KW-0349">Heme</keyword>
<dbReference type="InterPro" id="IPR038266">
    <property type="entry name" value="NapC/NirT_cytc_sf"/>
</dbReference>
<feature type="binding site" description="covalent" evidence="12">
    <location>
        <position position="162"/>
    </location>
    <ligand>
        <name>heme</name>
        <dbReference type="ChEBI" id="CHEBI:30413"/>
        <label>4</label>
    </ligand>
</feature>
<feature type="non-terminal residue" evidence="15">
    <location>
        <position position="182"/>
    </location>
</feature>
<gene>
    <name evidence="15" type="ORF">G3N55_12125</name>
</gene>
<accession>A0A6N9TQN1</accession>
<evidence type="ECO:0000256" key="6">
    <source>
        <dbReference type="ARBA" id="ARBA00022692"/>
    </source>
</evidence>
<dbReference type="GO" id="GO:0046872">
    <property type="term" value="F:metal ion binding"/>
    <property type="evidence" value="ECO:0007669"/>
    <property type="project" value="UniProtKB-KW"/>
</dbReference>
<evidence type="ECO:0000256" key="13">
    <source>
        <dbReference type="PIRSR" id="PIRSR000013-2"/>
    </source>
</evidence>
<dbReference type="InterPro" id="IPR005126">
    <property type="entry name" value="NapC/NirT_cyt_c_N"/>
</dbReference>
<dbReference type="Pfam" id="PF03264">
    <property type="entry name" value="Cytochrom_NNT"/>
    <property type="match status" value="1"/>
</dbReference>
<dbReference type="AlphaFoldDB" id="A0A6N9TQN1"/>
<keyword evidence="10 13" id="KW-0408">Iron</keyword>
<feature type="binding site" description="covalent" evidence="12">
    <location>
        <position position="159"/>
    </location>
    <ligand>
        <name>heme</name>
        <dbReference type="ChEBI" id="CHEBI:30413"/>
        <label>4</label>
    </ligand>
</feature>
<dbReference type="InterPro" id="IPR024717">
    <property type="entry name" value="NapC/NirT/NrfH"/>
</dbReference>
<keyword evidence="4" id="KW-1003">Cell membrane</keyword>
<feature type="binding site" description="axial binding residue" evidence="13">
    <location>
        <position position="163"/>
    </location>
    <ligand>
        <name>heme</name>
        <dbReference type="ChEBI" id="CHEBI:30413"/>
        <label>4</label>
    </ligand>
    <ligandPart>
        <name>Fe</name>
        <dbReference type="ChEBI" id="CHEBI:18248"/>
    </ligandPart>
</feature>
<dbReference type="RefSeq" id="WP_163299924.1">
    <property type="nucleotide sequence ID" value="NZ_JAAGRR010000217.1"/>
</dbReference>
<organism evidence="15 16">
    <name type="scientific">Dissulfurirhabdus thermomarina</name>
    <dbReference type="NCBI Taxonomy" id="1765737"/>
    <lineage>
        <taxon>Bacteria</taxon>
        <taxon>Deltaproteobacteria</taxon>
        <taxon>Dissulfurirhabdaceae</taxon>
        <taxon>Dissulfurirhabdus</taxon>
    </lineage>
</organism>